<evidence type="ECO:0000313" key="2">
    <source>
        <dbReference type="EMBL" id="MBP0617566.1"/>
    </source>
</evidence>
<organism evidence="2 3">
    <name type="scientific">Jiella mangrovi</name>
    <dbReference type="NCBI Taxonomy" id="2821407"/>
    <lineage>
        <taxon>Bacteria</taxon>
        <taxon>Pseudomonadati</taxon>
        <taxon>Pseudomonadota</taxon>
        <taxon>Alphaproteobacteria</taxon>
        <taxon>Hyphomicrobiales</taxon>
        <taxon>Aurantimonadaceae</taxon>
        <taxon>Jiella</taxon>
    </lineage>
</organism>
<comment type="caution">
    <text evidence="2">The sequence shown here is derived from an EMBL/GenBank/DDBJ whole genome shotgun (WGS) entry which is preliminary data.</text>
</comment>
<feature type="domain" description="FecR protein" evidence="1">
    <location>
        <begin position="47"/>
        <end position="108"/>
    </location>
</feature>
<protein>
    <submittedName>
        <fullName evidence="2">FecR domain-containing protein</fullName>
    </submittedName>
</protein>
<reference evidence="2 3" key="1">
    <citation type="submission" date="2021-04" db="EMBL/GenBank/DDBJ databases">
        <title>Whole genome sequence of Jiella sp. KSK16Y-1.</title>
        <authorList>
            <person name="Tuo L."/>
        </authorList>
    </citation>
    <scope>NUCLEOTIDE SEQUENCE [LARGE SCALE GENOMIC DNA]</scope>
    <source>
        <strain evidence="2 3">KSK16Y-1</strain>
    </source>
</reference>
<name>A0ABS4BLL3_9HYPH</name>
<dbReference type="EMBL" id="JAGJCF010000017">
    <property type="protein sequence ID" value="MBP0617566.1"/>
    <property type="molecule type" value="Genomic_DNA"/>
</dbReference>
<sequence>MALAFQPAEGWAQTLPGCKATTLQDPVREVLDCGNGLIIDKEAAAALASQAPQRSLDLDDRAILIEVSPRDSFQVLTPHAIATVRGTVFAVDVESGTSSVFVVDGKVEVSRRDGSSAVLLGPGEGVDVRPGEPLTVRNWPQPRVDALLARFGR</sequence>
<dbReference type="PANTHER" id="PTHR30273:SF2">
    <property type="entry name" value="PROTEIN FECR"/>
    <property type="match status" value="1"/>
</dbReference>
<evidence type="ECO:0000313" key="3">
    <source>
        <dbReference type="Proteomes" id="UP000678276"/>
    </source>
</evidence>
<keyword evidence="3" id="KW-1185">Reference proteome</keyword>
<dbReference type="InterPro" id="IPR012373">
    <property type="entry name" value="Ferrdict_sens_TM"/>
</dbReference>
<dbReference type="Pfam" id="PF04773">
    <property type="entry name" value="FecR"/>
    <property type="match status" value="1"/>
</dbReference>
<dbReference type="Proteomes" id="UP000678276">
    <property type="component" value="Unassembled WGS sequence"/>
</dbReference>
<dbReference type="InterPro" id="IPR006860">
    <property type="entry name" value="FecR"/>
</dbReference>
<evidence type="ECO:0000259" key="1">
    <source>
        <dbReference type="Pfam" id="PF04773"/>
    </source>
</evidence>
<accession>A0ABS4BLL3</accession>
<proteinExistence type="predicted"/>
<dbReference type="PANTHER" id="PTHR30273">
    <property type="entry name" value="PERIPLASMIC SIGNAL SENSOR AND SIGMA FACTOR ACTIVATOR FECR-RELATED"/>
    <property type="match status" value="1"/>
</dbReference>
<gene>
    <name evidence="2" type="ORF">J6595_18420</name>
</gene>
<dbReference type="Gene3D" id="2.60.120.1440">
    <property type="match status" value="1"/>
</dbReference>